<dbReference type="InterPro" id="IPR000719">
    <property type="entry name" value="Prot_kinase_dom"/>
</dbReference>
<dbReference type="PROSITE" id="PS50011">
    <property type="entry name" value="PROTEIN_KINASE_DOM"/>
    <property type="match status" value="1"/>
</dbReference>
<dbReference type="STRING" id="13706.A0A1X2H1I6"/>
<dbReference type="Gene3D" id="3.30.200.20">
    <property type="entry name" value="Phosphorylase Kinase, domain 1"/>
    <property type="match status" value="1"/>
</dbReference>
<protein>
    <recommendedName>
        <fullName evidence="1">Protein kinase domain-containing protein</fullName>
    </recommendedName>
</protein>
<gene>
    <name evidence="2" type="ORF">BCR43DRAFT_100586</name>
</gene>
<comment type="caution">
    <text evidence="2">The sequence shown here is derived from an EMBL/GenBank/DDBJ whole genome shotgun (WGS) entry which is preliminary data.</text>
</comment>
<proteinExistence type="predicted"/>
<reference evidence="2 3" key="1">
    <citation type="submission" date="2016-07" db="EMBL/GenBank/DDBJ databases">
        <title>Pervasive Adenine N6-methylation of Active Genes in Fungi.</title>
        <authorList>
            <consortium name="DOE Joint Genome Institute"/>
            <person name="Mondo S.J."/>
            <person name="Dannebaum R.O."/>
            <person name="Kuo R.C."/>
            <person name="Labutti K."/>
            <person name="Haridas S."/>
            <person name="Kuo A."/>
            <person name="Salamov A."/>
            <person name="Ahrendt S.R."/>
            <person name="Lipzen A."/>
            <person name="Sullivan W."/>
            <person name="Andreopoulos W.B."/>
            <person name="Clum A."/>
            <person name="Lindquist E."/>
            <person name="Daum C."/>
            <person name="Ramamoorthy G.K."/>
            <person name="Gryganskyi A."/>
            <person name="Culley D."/>
            <person name="Magnuson J.K."/>
            <person name="James T.Y."/>
            <person name="O'Malley M.A."/>
            <person name="Stajich J.E."/>
            <person name="Spatafora J.W."/>
            <person name="Visel A."/>
            <person name="Grigoriev I.V."/>
        </authorList>
    </citation>
    <scope>NUCLEOTIDE SEQUENCE [LARGE SCALE GENOMIC DNA]</scope>
    <source>
        <strain evidence="2 3">NRRL 2496</strain>
    </source>
</reference>
<accession>A0A1X2H1I6</accession>
<keyword evidence="3" id="KW-1185">Reference proteome</keyword>
<dbReference type="OrthoDB" id="79687at2759"/>
<evidence type="ECO:0000313" key="2">
    <source>
        <dbReference type="EMBL" id="ORY91232.1"/>
    </source>
</evidence>
<sequence>MSSAIYSFLSSITNSITSRYDVKSQIATAGLWKIFLGLRKTTGQHVAVFIFEKKSLDNVSRRERGASRSDTEKVYELLKKEASNLARLRHPSILEVVEPVSESRSSIAFVTEPLMGTLAGMLKMENSYSSSGNESSYDIDELEV</sequence>
<dbReference type="AlphaFoldDB" id="A0A1X2H1I6"/>
<dbReference type="Proteomes" id="UP000242180">
    <property type="component" value="Unassembled WGS sequence"/>
</dbReference>
<dbReference type="PANTHER" id="PTHR12984">
    <property type="entry name" value="SCY1-RELATED S/T PROTEIN KINASE-LIKE"/>
    <property type="match status" value="1"/>
</dbReference>
<dbReference type="SUPFAM" id="SSF56112">
    <property type="entry name" value="Protein kinase-like (PK-like)"/>
    <property type="match status" value="1"/>
</dbReference>
<dbReference type="GO" id="GO:0004672">
    <property type="term" value="F:protein kinase activity"/>
    <property type="evidence" value="ECO:0007669"/>
    <property type="project" value="InterPro"/>
</dbReference>
<feature type="domain" description="Protein kinase" evidence="1">
    <location>
        <begin position="20"/>
        <end position="144"/>
    </location>
</feature>
<dbReference type="GO" id="GO:0005524">
    <property type="term" value="F:ATP binding"/>
    <property type="evidence" value="ECO:0007669"/>
    <property type="project" value="InterPro"/>
</dbReference>
<dbReference type="InterPro" id="IPR051177">
    <property type="entry name" value="CIK-Related_Protein"/>
</dbReference>
<dbReference type="EMBL" id="MCGN01000011">
    <property type="protein sequence ID" value="ORY91232.1"/>
    <property type="molecule type" value="Genomic_DNA"/>
</dbReference>
<evidence type="ECO:0000313" key="3">
    <source>
        <dbReference type="Proteomes" id="UP000242180"/>
    </source>
</evidence>
<dbReference type="InterPro" id="IPR011009">
    <property type="entry name" value="Kinase-like_dom_sf"/>
</dbReference>
<dbReference type="InParanoid" id="A0A1X2H1I6"/>
<evidence type="ECO:0000259" key="1">
    <source>
        <dbReference type="PROSITE" id="PS50011"/>
    </source>
</evidence>
<name>A0A1X2H1I6_SYNRA</name>
<organism evidence="2 3">
    <name type="scientific">Syncephalastrum racemosum</name>
    <name type="common">Filamentous fungus</name>
    <dbReference type="NCBI Taxonomy" id="13706"/>
    <lineage>
        <taxon>Eukaryota</taxon>
        <taxon>Fungi</taxon>
        <taxon>Fungi incertae sedis</taxon>
        <taxon>Mucoromycota</taxon>
        <taxon>Mucoromycotina</taxon>
        <taxon>Mucoromycetes</taxon>
        <taxon>Mucorales</taxon>
        <taxon>Syncephalastraceae</taxon>
        <taxon>Syncephalastrum</taxon>
    </lineage>
</organism>
<dbReference type="PANTHER" id="PTHR12984:SF6">
    <property type="entry name" value="SCY1-LIKE PROTEIN 2"/>
    <property type="match status" value="1"/>
</dbReference>